<feature type="short sequence motif" description="HXTX 2" evidence="2">
    <location>
        <begin position="124"/>
        <end position="127"/>
    </location>
</feature>
<dbReference type="EMBL" id="VRZA01000003">
    <property type="protein sequence ID" value="TXS93666.1"/>
    <property type="molecule type" value="Genomic_DNA"/>
</dbReference>
<dbReference type="EC" id="3.1.4.58" evidence="2"/>
<dbReference type="RefSeq" id="WP_148068010.1">
    <property type="nucleotide sequence ID" value="NZ_VRZA01000003.1"/>
</dbReference>
<feature type="short sequence motif" description="HXTX 1" evidence="2">
    <location>
        <begin position="38"/>
        <end position="41"/>
    </location>
</feature>
<dbReference type="GO" id="GO:0004113">
    <property type="term" value="F:2',3'-cyclic-nucleotide 3'-phosphodiesterase activity"/>
    <property type="evidence" value="ECO:0007669"/>
    <property type="project" value="InterPro"/>
</dbReference>
<dbReference type="HAMAP" id="MF_01940">
    <property type="entry name" value="RNA_CPDase"/>
    <property type="match status" value="1"/>
</dbReference>
<feature type="active site" description="Proton donor" evidence="2">
    <location>
        <position position="38"/>
    </location>
</feature>
<sequence>MRVFFGIEPDQQTALAISNWRDRQFGPGGRPVPVANLHLTLAFGGELDIAVIDELCGRVDAWLGENSVSAATLALNQTGYWPGNGIYWLGPRQWPTTLDVQVGKLRQLLASAGARREKQRFQPHVTLFRRCDKAPPLPAQAPDIRLQQREIALFESRRLRGGVAYHVLTAWPLASSA</sequence>
<dbReference type="Gene3D" id="3.90.1140.10">
    <property type="entry name" value="Cyclic phosphodiesterase"/>
    <property type="match status" value="1"/>
</dbReference>
<comment type="caution">
    <text evidence="3">The sequence shown here is derived from an EMBL/GenBank/DDBJ whole genome shotgun (WGS) entry which is preliminary data.</text>
</comment>
<keyword evidence="1 2" id="KW-0378">Hydrolase</keyword>
<dbReference type="SUPFAM" id="SSF55144">
    <property type="entry name" value="LigT-like"/>
    <property type="match status" value="1"/>
</dbReference>
<accession>A0A5C8ZYV4</accession>
<evidence type="ECO:0000313" key="3">
    <source>
        <dbReference type="EMBL" id="TXS93666.1"/>
    </source>
</evidence>
<dbReference type="Pfam" id="PF13563">
    <property type="entry name" value="2_5_RNA_ligase2"/>
    <property type="match status" value="1"/>
</dbReference>
<dbReference type="NCBIfam" id="TIGR02258">
    <property type="entry name" value="2_5_ligase"/>
    <property type="match status" value="1"/>
</dbReference>
<dbReference type="InterPro" id="IPR009097">
    <property type="entry name" value="Cyclic_Pdiesterase"/>
</dbReference>
<dbReference type="PANTHER" id="PTHR35561">
    <property type="entry name" value="RNA 2',3'-CYCLIC PHOSPHODIESTERASE"/>
    <property type="match status" value="1"/>
</dbReference>
<dbReference type="PANTHER" id="PTHR35561:SF1">
    <property type="entry name" value="RNA 2',3'-CYCLIC PHOSPHODIESTERASE"/>
    <property type="match status" value="1"/>
</dbReference>
<proteinExistence type="inferred from homology"/>
<dbReference type="AlphaFoldDB" id="A0A5C8ZYV4"/>
<comment type="similarity">
    <text evidence="2">Belongs to the 2H phosphoesterase superfamily. ThpR family.</text>
</comment>
<reference evidence="3 4" key="1">
    <citation type="submission" date="2019-08" db="EMBL/GenBank/DDBJ databases">
        <title>Parahaliea maris sp. nov., isolated from the surface seawater.</title>
        <authorList>
            <person name="Liu Y."/>
        </authorList>
    </citation>
    <scope>NUCLEOTIDE SEQUENCE [LARGE SCALE GENOMIC DNA]</scope>
    <source>
        <strain evidence="3 4">HSLHS9</strain>
    </source>
</reference>
<protein>
    <recommendedName>
        <fullName evidence="2">RNA 2',3'-cyclic phosphodiesterase</fullName>
        <shortName evidence="2">RNA 2',3'-CPDase</shortName>
        <ecNumber evidence="2">3.1.4.58</ecNumber>
    </recommendedName>
</protein>
<organism evidence="3 4">
    <name type="scientific">Parahaliea maris</name>
    <dbReference type="NCBI Taxonomy" id="2716870"/>
    <lineage>
        <taxon>Bacteria</taxon>
        <taxon>Pseudomonadati</taxon>
        <taxon>Pseudomonadota</taxon>
        <taxon>Gammaproteobacteria</taxon>
        <taxon>Cellvibrionales</taxon>
        <taxon>Halieaceae</taxon>
        <taxon>Parahaliea</taxon>
    </lineage>
</organism>
<comment type="function">
    <text evidence="2">Hydrolyzes RNA 2',3'-cyclic phosphodiester to an RNA 2'-phosphomonoester.</text>
</comment>
<gene>
    <name evidence="3" type="primary">thpR</name>
    <name evidence="3" type="ORF">FV139_08470</name>
</gene>
<evidence type="ECO:0000256" key="2">
    <source>
        <dbReference type="HAMAP-Rule" id="MF_01940"/>
    </source>
</evidence>
<dbReference type="GO" id="GO:0008664">
    <property type="term" value="F:RNA 2',3'-cyclic 3'-phosphodiesterase activity"/>
    <property type="evidence" value="ECO:0007669"/>
    <property type="project" value="UniProtKB-EC"/>
</dbReference>
<evidence type="ECO:0000313" key="4">
    <source>
        <dbReference type="Proteomes" id="UP000321039"/>
    </source>
</evidence>
<evidence type="ECO:0000256" key="1">
    <source>
        <dbReference type="ARBA" id="ARBA00022801"/>
    </source>
</evidence>
<name>A0A5C8ZYV4_9GAMM</name>
<dbReference type="Proteomes" id="UP000321039">
    <property type="component" value="Unassembled WGS sequence"/>
</dbReference>
<dbReference type="InterPro" id="IPR004175">
    <property type="entry name" value="RNA_CPDase"/>
</dbReference>
<feature type="active site" description="Proton acceptor" evidence="2">
    <location>
        <position position="124"/>
    </location>
</feature>
<keyword evidence="4" id="KW-1185">Reference proteome</keyword>
<comment type="catalytic activity">
    <reaction evidence="2">
        <text>a 3'-end 2',3'-cyclophospho-ribonucleotide-RNA + H2O = a 3'-end 2'-phospho-ribonucleotide-RNA + H(+)</text>
        <dbReference type="Rhea" id="RHEA:11828"/>
        <dbReference type="Rhea" id="RHEA-COMP:10464"/>
        <dbReference type="Rhea" id="RHEA-COMP:17353"/>
        <dbReference type="ChEBI" id="CHEBI:15377"/>
        <dbReference type="ChEBI" id="CHEBI:15378"/>
        <dbReference type="ChEBI" id="CHEBI:83064"/>
        <dbReference type="ChEBI" id="CHEBI:173113"/>
        <dbReference type="EC" id="3.1.4.58"/>
    </reaction>
</comment>